<dbReference type="InterPro" id="IPR029058">
    <property type="entry name" value="AB_hydrolase_fold"/>
</dbReference>
<reference evidence="1 2" key="1">
    <citation type="submission" date="2020-02" db="EMBL/GenBank/DDBJ databases">
        <title>Draft genome sequence of Haematococcus lacustris strain NIES-144.</title>
        <authorList>
            <person name="Morimoto D."/>
            <person name="Nakagawa S."/>
            <person name="Yoshida T."/>
            <person name="Sawayama S."/>
        </authorList>
    </citation>
    <scope>NUCLEOTIDE SEQUENCE [LARGE SCALE GENOMIC DNA]</scope>
    <source>
        <strain evidence="1 2">NIES-144</strain>
    </source>
</reference>
<protein>
    <submittedName>
        <fullName evidence="1">AB hydrolase-1 domain-containing protein</fullName>
    </submittedName>
</protein>
<accession>A0A699Y8M5</accession>
<dbReference type="EMBL" id="BLLF01000043">
    <property type="protein sequence ID" value="GFH06517.1"/>
    <property type="molecule type" value="Genomic_DNA"/>
</dbReference>
<dbReference type="Proteomes" id="UP000485058">
    <property type="component" value="Unassembled WGS sequence"/>
</dbReference>
<dbReference type="AlphaFoldDB" id="A0A699Y8M5"/>
<feature type="non-terminal residue" evidence="1">
    <location>
        <position position="1"/>
    </location>
</feature>
<name>A0A699Y8M5_HAELA</name>
<dbReference type="GO" id="GO:0016787">
    <property type="term" value="F:hydrolase activity"/>
    <property type="evidence" value="ECO:0007669"/>
    <property type="project" value="UniProtKB-KW"/>
</dbReference>
<organism evidence="1 2">
    <name type="scientific">Haematococcus lacustris</name>
    <name type="common">Green alga</name>
    <name type="synonym">Haematococcus pluvialis</name>
    <dbReference type="NCBI Taxonomy" id="44745"/>
    <lineage>
        <taxon>Eukaryota</taxon>
        <taxon>Viridiplantae</taxon>
        <taxon>Chlorophyta</taxon>
        <taxon>core chlorophytes</taxon>
        <taxon>Chlorophyceae</taxon>
        <taxon>CS clade</taxon>
        <taxon>Chlamydomonadales</taxon>
        <taxon>Haematococcaceae</taxon>
        <taxon>Haematococcus</taxon>
    </lineage>
</organism>
<sequence length="119" mass="13130">GNKSMVLRFLLRDPILSLKVTWHHAQLATCSPVRLMDLADVNKQVPLPPPPSFAPPAFVLGGADDKVVDVEAIQELAASYGVEPIILPNMAHDVMLDTRWEQVAERLAAWLDTLTEHQA</sequence>
<evidence type="ECO:0000313" key="1">
    <source>
        <dbReference type="EMBL" id="GFH06517.1"/>
    </source>
</evidence>
<comment type="caution">
    <text evidence="1">The sequence shown here is derived from an EMBL/GenBank/DDBJ whole genome shotgun (WGS) entry which is preliminary data.</text>
</comment>
<keyword evidence="1" id="KW-0378">Hydrolase</keyword>
<gene>
    <name evidence="1" type="ORF">HaLaN_01162</name>
</gene>
<dbReference type="Gene3D" id="3.40.50.1820">
    <property type="entry name" value="alpha/beta hydrolase"/>
    <property type="match status" value="1"/>
</dbReference>
<evidence type="ECO:0000313" key="2">
    <source>
        <dbReference type="Proteomes" id="UP000485058"/>
    </source>
</evidence>
<dbReference type="SUPFAM" id="SSF53474">
    <property type="entry name" value="alpha/beta-Hydrolases"/>
    <property type="match status" value="1"/>
</dbReference>
<proteinExistence type="predicted"/>
<keyword evidence="2" id="KW-1185">Reference proteome</keyword>